<feature type="transmembrane region" description="Helical" evidence="1">
    <location>
        <begin position="280"/>
        <end position="301"/>
    </location>
</feature>
<keyword evidence="2" id="KW-0732">Signal</keyword>
<dbReference type="InterPro" id="IPR036259">
    <property type="entry name" value="MFS_trans_sf"/>
</dbReference>
<evidence type="ECO:0000313" key="4">
    <source>
        <dbReference type="Proteomes" id="UP000271162"/>
    </source>
</evidence>
<keyword evidence="1" id="KW-0812">Transmembrane</keyword>
<dbReference type="EMBL" id="UYSL01021191">
    <property type="protein sequence ID" value="VDL77517.1"/>
    <property type="molecule type" value="Genomic_DNA"/>
</dbReference>
<dbReference type="AlphaFoldDB" id="A0A0N4YBR2"/>
<dbReference type="STRING" id="27835.A0A0N4YBR2"/>
<feature type="chain" id="PRO_5043125437" evidence="2">
    <location>
        <begin position="20"/>
        <end position="354"/>
    </location>
</feature>
<dbReference type="WBParaSite" id="NBR_0001392701-mRNA-1">
    <property type="protein sequence ID" value="NBR_0001392701-mRNA-1"/>
    <property type="gene ID" value="NBR_0001392701"/>
</dbReference>
<organism evidence="5">
    <name type="scientific">Nippostrongylus brasiliensis</name>
    <name type="common">Rat hookworm</name>
    <dbReference type="NCBI Taxonomy" id="27835"/>
    <lineage>
        <taxon>Eukaryota</taxon>
        <taxon>Metazoa</taxon>
        <taxon>Ecdysozoa</taxon>
        <taxon>Nematoda</taxon>
        <taxon>Chromadorea</taxon>
        <taxon>Rhabditida</taxon>
        <taxon>Rhabditina</taxon>
        <taxon>Rhabditomorpha</taxon>
        <taxon>Strongyloidea</taxon>
        <taxon>Heligmosomidae</taxon>
        <taxon>Nippostrongylus</taxon>
    </lineage>
</organism>
<keyword evidence="1" id="KW-0472">Membrane</keyword>
<feature type="transmembrane region" description="Helical" evidence="1">
    <location>
        <begin position="251"/>
        <end position="274"/>
    </location>
</feature>
<proteinExistence type="predicted"/>
<name>A0A0N4YBR2_NIPBR</name>
<keyword evidence="4" id="KW-1185">Reference proteome</keyword>
<dbReference type="Proteomes" id="UP000271162">
    <property type="component" value="Unassembled WGS sequence"/>
</dbReference>
<feature type="transmembrane region" description="Helical" evidence="1">
    <location>
        <begin position="127"/>
        <end position="148"/>
    </location>
</feature>
<evidence type="ECO:0000256" key="1">
    <source>
        <dbReference type="SAM" id="Phobius"/>
    </source>
</evidence>
<protein>
    <submittedName>
        <fullName evidence="5">G protein-coupled receptor</fullName>
    </submittedName>
</protein>
<evidence type="ECO:0000313" key="3">
    <source>
        <dbReference type="EMBL" id="VDL77517.1"/>
    </source>
</evidence>
<dbReference type="SUPFAM" id="SSF103473">
    <property type="entry name" value="MFS general substrate transporter"/>
    <property type="match status" value="1"/>
</dbReference>
<feature type="transmembrane region" description="Helical" evidence="1">
    <location>
        <begin position="201"/>
        <end position="220"/>
    </location>
</feature>
<keyword evidence="1" id="KW-1133">Transmembrane helix</keyword>
<sequence length="354" mass="39033">MVRSIVVVVFLTFPVLLDGYGMRTAVNRPGRYAVSMLQCTSDQFTTYSNYGSCPCGPVIICAGCSTGCCCPTNGQPAPTTYPPAPLPYPPYSGAAHQALLSTIITMTFMSLSYSWTQCRTKIPDNQLFFAFLALNIATFLGSLLSPTLTRRFDVYHVQFASLCVLSAGPLLFSIMKEINSLGIILTLIGSNKYYIVNGVGIESFFSCFLVILIPLLYALLTSKLAVKKTEQRREEYEDIEAEQREYTSIKVVYLCATMACVASLIHSLFPFLILAHRGGVVQYLCYTAASVLGRLVAAVTVDKVAPYFYMGLCIVSSAKFQISANNEQWSLRTLLNTHSWKIPIPLTALKNRKP</sequence>
<feature type="transmembrane region" description="Helical" evidence="1">
    <location>
        <begin position="94"/>
        <end position="115"/>
    </location>
</feature>
<accession>A0A0N4YBR2</accession>
<reference evidence="3 4" key="2">
    <citation type="submission" date="2018-11" db="EMBL/GenBank/DDBJ databases">
        <authorList>
            <consortium name="Pathogen Informatics"/>
        </authorList>
    </citation>
    <scope>NUCLEOTIDE SEQUENCE [LARGE SCALE GENOMIC DNA]</scope>
</reference>
<feature type="signal peptide" evidence="2">
    <location>
        <begin position="1"/>
        <end position="19"/>
    </location>
</feature>
<evidence type="ECO:0000256" key="2">
    <source>
        <dbReference type="SAM" id="SignalP"/>
    </source>
</evidence>
<gene>
    <name evidence="3" type="ORF">NBR_LOCUS13928</name>
</gene>
<reference evidence="5" key="1">
    <citation type="submission" date="2017-02" db="UniProtKB">
        <authorList>
            <consortium name="WormBaseParasite"/>
        </authorList>
    </citation>
    <scope>IDENTIFICATION</scope>
</reference>
<evidence type="ECO:0000313" key="5">
    <source>
        <dbReference type="WBParaSite" id="NBR_0001392701-mRNA-1"/>
    </source>
</evidence>